<reference evidence="2 3" key="1">
    <citation type="submission" date="2019-02" db="EMBL/GenBank/DDBJ databases">
        <title>Deep-cultivation of Planctomycetes and their phenomic and genomic characterization uncovers novel biology.</title>
        <authorList>
            <person name="Wiegand S."/>
            <person name="Jogler M."/>
            <person name="Boedeker C."/>
            <person name="Pinto D."/>
            <person name="Vollmers J."/>
            <person name="Rivas-Marin E."/>
            <person name="Kohn T."/>
            <person name="Peeters S.H."/>
            <person name="Heuer A."/>
            <person name="Rast P."/>
            <person name="Oberbeckmann S."/>
            <person name="Bunk B."/>
            <person name="Jeske O."/>
            <person name="Meyerdierks A."/>
            <person name="Storesund J.E."/>
            <person name="Kallscheuer N."/>
            <person name="Luecker S."/>
            <person name="Lage O.M."/>
            <person name="Pohl T."/>
            <person name="Merkel B.J."/>
            <person name="Hornburger P."/>
            <person name="Mueller R.-W."/>
            <person name="Bruemmer F."/>
            <person name="Labrenz M."/>
            <person name="Spormann A.M."/>
            <person name="Op den Camp H."/>
            <person name="Overmann J."/>
            <person name="Amann R."/>
            <person name="Jetten M.S.M."/>
            <person name="Mascher T."/>
            <person name="Medema M.H."/>
            <person name="Devos D.P."/>
            <person name="Kaster A.-K."/>
            <person name="Ovreas L."/>
            <person name="Rohde M."/>
            <person name="Galperin M.Y."/>
            <person name="Jogler C."/>
        </authorList>
    </citation>
    <scope>NUCLEOTIDE SEQUENCE [LARGE SCALE GENOMIC DNA]</scope>
    <source>
        <strain evidence="2 3">Poly24</strain>
    </source>
</reference>
<keyword evidence="2" id="KW-0328">Glycosyltransferase</keyword>
<organism evidence="2 3">
    <name type="scientific">Rosistilla carotiformis</name>
    <dbReference type="NCBI Taxonomy" id="2528017"/>
    <lineage>
        <taxon>Bacteria</taxon>
        <taxon>Pseudomonadati</taxon>
        <taxon>Planctomycetota</taxon>
        <taxon>Planctomycetia</taxon>
        <taxon>Pirellulales</taxon>
        <taxon>Pirellulaceae</taxon>
        <taxon>Rosistilla</taxon>
    </lineage>
</organism>
<dbReference type="Proteomes" id="UP000315082">
    <property type="component" value="Chromosome"/>
</dbReference>
<evidence type="ECO:0000259" key="1">
    <source>
        <dbReference type="Pfam" id="PF00534"/>
    </source>
</evidence>
<feature type="domain" description="Glycosyl transferase family 1" evidence="1">
    <location>
        <begin position="158"/>
        <end position="320"/>
    </location>
</feature>
<dbReference type="InterPro" id="IPR001296">
    <property type="entry name" value="Glyco_trans_1"/>
</dbReference>
<dbReference type="KEGG" id="rcf:Poly24_00300"/>
<gene>
    <name evidence="2" type="primary">pimB_2</name>
    <name evidence="2" type="ORF">Poly24_00300</name>
</gene>
<evidence type="ECO:0000313" key="2">
    <source>
        <dbReference type="EMBL" id="QDV66347.1"/>
    </source>
</evidence>
<sequence>MVIPRVWKDEYGRSMPATLYPGFDADLIPIPVLGNGSVPLHWYRINAAKLLRAVQPDVVYSHNEAYALSTIQWSRANARTGRKPFGFFSCQNLVKRYPIPFRQGESAVYRNSSFFFPITETVDQVHREKGYRGSSTIIPLGFDPEKYHTTVDIETRQRKASNRSQRLAFVGRIVEEKGLVTLAQALGKIRDLDWELIIVGAGPFEGDVKEAMRQHGVAGRVQWRGFVRHDETAKFFDSVDCLVLPSETRPNWREQFGRVIVESMACGTPVVGSDSGEIPNIIRQTGGGLVFAEADAESCASSLRKIITQHDARAAMAIAGNRYVHQHYSLSALADRFADAIENAT</sequence>
<dbReference type="SUPFAM" id="SSF53756">
    <property type="entry name" value="UDP-Glycosyltransferase/glycogen phosphorylase"/>
    <property type="match status" value="1"/>
</dbReference>
<dbReference type="PANTHER" id="PTHR45947">
    <property type="entry name" value="SULFOQUINOVOSYL TRANSFERASE SQD2"/>
    <property type="match status" value="1"/>
</dbReference>
<keyword evidence="3" id="KW-1185">Reference proteome</keyword>
<name>A0A518JLG8_9BACT</name>
<accession>A0A518JLG8</accession>
<proteinExistence type="predicted"/>
<dbReference type="EMBL" id="CP036348">
    <property type="protein sequence ID" value="QDV66347.1"/>
    <property type="molecule type" value="Genomic_DNA"/>
</dbReference>
<evidence type="ECO:0000313" key="3">
    <source>
        <dbReference type="Proteomes" id="UP000315082"/>
    </source>
</evidence>
<keyword evidence="2" id="KW-0808">Transferase</keyword>
<dbReference type="Pfam" id="PF00534">
    <property type="entry name" value="Glycos_transf_1"/>
    <property type="match status" value="1"/>
</dbReference>
<dbReference type="PANTHER" id="PTHR45947:SF3">
    <property type="entry name" value="SULFOQUINOVOSYL TRANSFERASE SQD2"/>
    <property type="match status" value="1"/>
</dbReference>
<dbReference type="CDD" id="cd03801">
    <property type="entry name" value="GT4_PimA-like"/>
    <property type="match status" value="1"/>
</dbReference>
<dbReference type="InterPro" id="IPR050194">
    <property type="entry name" value="Glycosyltransferase_grp1"/>
</dbReference>
<dbReference type="Gene3D" id="3.40.50.2000">
    <property type="entry name" value="Glycogen Phosphorylase B"/>
    <property type="match status" value="2"/>
</dbReference>
<protein>
    <submittedName>
        <fullName evidence="2">GDP-mannose-dependent alpha-(1-6)-phosphatidylinositol monomannoside mannosyltransferase</fullName>
    </submittedName>
</protein>
<dbReference type="AlphaFoldDB" id="A0A518JLG8"/>
<dbReference type="GO" id="GO:0016757">
    <property type="term" value="F:glycosyltransferase activity"/>
    <property type="evidence" value="ECO:0007669"/>
    <property type="project" value="UniProtKB-KW"/>
</dbReference>